<dbReference type="AlphaFoldDB" id="A0A0C2ZRU6"/>
<evidence type="ECO:0000313" key="1">
    <source>
        <dbReference type="EMBL" id="KIM55302.1"/>
    </source>
</evidence>
<reference evidence="1 2" key="1">
    <citation type="submission" date="2014-04" db="EMBL/GenBank/DDBJ databases">
        <authorList>
            <consortium name="DOE Joint Genome Institute"/>
            <person name="Kuo A."/>
            <person name="Kohler A."/>
            <person name="Nagy L.G."/>
            <person name="Floudas D."/>
            <person name="Copeland A."/>
            <person name="Barry K.W."/>
            <person name="Cichocki N."/>
            <person name="Veneault-Fourrey C."/>
            <person name="LaButti K."/>
            <person name="Lindquist E.A."/>
            <person name="Lipzen A."/>
            <person name="Lundell T."/>
            <person name="Morin E."/>
            <person name="Murat C."/>
            <person name="Sun H."/>
            <person name="Tunlid A."/>
            <person name="Henrissat B."/>
            <person name="Grigoriev I.V."/>
            <person name="Hibbett D.S."/>
            <person name="Martin F."/>
            <person name="Nordberg H.P."/>
            <person name="Cantor M.N."/>
            <person name="Hua S.X."/>
        </authorList>
    </citation>
    <scope>NUCLEOTIDE SEQUENCE [LARGE SCALE GENOMIC DNA]</scope>
    <source>
        <strain evidence="1 2">Foug A</strain>
    </source>
</reference>
<protein>
    <submittedName>
        <fullName evidence="1">Uncharacterized protein</fullName>
    </submittedName>
</protein>
<dbReference type="EMBL" id="KN822137">
    <property type="protein sequence ID" value="KIM55302.1"/>
    <property type="molecule type" value="Genomic_DNA"/>
</dbReference>
<organism evidence="1 2">
    <name type="scientific">Scleroderma citrinum Foug A</name>
    <dbReference type="NCBI Taxonomy" id="1036808"/>
    <lineage>
        <taxon>Eukaryota</taxon>
        <taxon>Fungi</taxon>
        <taxon>Dikarya</taxon>
        <taxon>Basidiomycota</taxon>
        <taxon>Agaricomycotina</taxon>
        <taxon>Agaricomycetes</taxon>
        <taxon>Agaricomycetidae</taxon>
        <taxon>Boletales</taxon>
        <taxon>Sclerodermatineae</taxon>
        <taxon>Sclerodermataceae</taxon>
        <taxon>Scleroderma</taxon>
    </lineage>
</organism>
<dbReference type="OrthoDB" id="2686466at2759"/>
<gene>
    <name evidence="1" type="ORF">SCLCIDRAFT_134919</name>
</gene>
<reference evidence="2" key="2">
    <citation type="submission" date="2015-01" db="EMBL/GenBank/DDBJ databases">
        <title>Evolutionary Origins and Diversification of the Mycorrhizal Mutualists.</title>
        <authorList>
            <consortium name="DOE Joint Genome Institute"/>
            <consortium name="Mycorrhizal Genomics Consortium"/>
            <person name="Kohler A."/>
            <person name="Kuo A."/>
            <person name="Nagy L.G."/>
            <person name="Floudas D."/>
            <person name="Copeland A."/>
            <person name="Barry K.W."/>
            <person name="Cichocki N."/>
            <person name="Veneault-Fourrey C."/>
            <person name="LaButti K."/>
            <person name="Lindquist E.A."/>
            <person name="Lipzen A."/>
            <person name="Lundell T."/>
            <person name="Morin E."/>
            <person name="Murat C."/>
            <person name="Riley R."/>
            <person name="Ohm R."/>
            <person name="Sun H."/>
            <person name="Tunlid A."/>
            <person name="Henrissat B."/>
            <person name="Grigoriev I.V."/>
            <person name="Hibbett D.S."/>
            <person name="Martin F."/>
        </authorList>
    </citation>
    <scope>NUCLEOTIDE SEQUENCE [LARGE SCALE GENOMIC DNA]</scope>
    <source>
        <strain evidence="2">Foug A</strain>
    </source>
</reference>
<evidence type="ECO:0000313" key="2">
    <source>
        <dbReference type="Proteomes" id="UP000053989"/>
    </source>
</evidence>
<keyword evidence="2" id="KW-1185">Reference proteome</keyword>
<proteinExistence type="predicted"/>
<sequence>IEEHLGLQGLQDAIQHFLYDQLNPDAKIPGDQADLCICPVFCGKVWVFHSATATFCAPSDQLGIGGMHHEVMHQKNEEEKIIHYNHSMQ</sequence>
<dbReference type="Proteomes" id="UP000053989">
    <property type="component" value="Unassembled WGS sequence"/>
</dbReference>
<dbReference type="HOGENOM" id="CLU_006344_15_2_1"/>
<dbReference type="InParanoid" id="A0A0C2ZRU6"/>
<accession>A0A0C2ZRU6</accession>
<name>A0A0C2ZRU6_9AGAM</name>
<feature type="non-terminal residue" evidence="1">
    <location>
        <position position="1"/>
    </location>
</feature>
<dbReference type="STRING" id="1036808.A0A0C2ZRU6"/>